<evidence type="ECO:0000313" key="1">
    <source>
        <dbReference type="EMBL" id="KAK4089440.1"/>
    </source>
</evidence>
<accession>A0ABR0BZR6</accession>
<reference evidence="1 2" key="1">
    <citation type="journal article" date="2024" name="Microbiol. Resour. Announc.">
        <title>Genome annotations for the ascomycete fungi Trichoderma harzianum, Trichoderma aggressivum, and Purpureocillium lilacinum.</title>
        <authorList>
            <person name="Beijen E.P.W."/>
            <person name="Ohm R.A."/>
        </authorList>
    </citation>
    <scope>NUCLEOTIDE SEQUENCE [LARGE SCALE GENOMIC DNA]</scope>
    <source>
        <strain evidence="1 2">CBS 150709</strain>
    </source>
</reference>
<organism evidence="1 2">
    <name type="scientific">Purpureocillium lilacinum</name>
    <name type="common">Paecilomyces lilacinus</name>
    <dbReference type="NCBI Taxonomy" id="33203"/>
    <lineage>
        <taxon>Eukaryota</taxon>
        <taxon>Fungi</taxon>
        <taxon>Dikarya</taxon>
        <taxon>Ascomycota</taxon>
        <taxon>Pezizomycotina</taxon>
        <taxon>Sordariomycetes</taxon>
        <taxon>Hypocreomycetidae</taxon>
        <taxon>Hypocreales</taxon>
        <taxon>Ophiocordycipitaceae</taxon>
        <taxon>Purpureocillium</taxon>
    </lineage>
</organism>
<name>A0ABR0BZR6_PURLI</name>
<keyword evidence="2" id="KW-1185">Reference proteome</keyword>
<evidence type="ECO:0000313" key="2">
    <source>
        <dbReference type="Proteomes" id="UP001287286"/>
    </source>
</evidence>
<comment type="caution">
    <text evidence="1">The sequence shown here is derived from an EMBL/GenBank/DDBJ whole genome shotgun (WGS) entry which is preliminary data.</text>
</comment>
<gene>
    <name evidence="1" type="ORF">Purlil1_6009</name>
</gene>
<dbReference type="EMBL" id="JAWRVI010000019">
    <property type="protein sequence ID" value="KAK4089440.1"/>
    <property type="molecule type" value="Genomic_DNA"/>
</dbReference>
<sequence length="334" mass="36629">MTTSPANLASTVVSQDCTMASTRLFDEDGDGGLPLLSQAHSRDDTHANISWDFSGDTQHFESLDSDSTTADGSMLEPLPAMPLELSMREFLQLCEEAFSITERRQVISVGGETYALTGDDGHCVDLTEPLMDILVVSGQAYRMVDPAGDWCVDLTQPLEDVVVVKGAAVARRQASRHIGKPPYRQAAVGLERVTVSPLEDGDAMRLKEGVDQYKYTGGPRCDYVTFTQRPRLSTTVIMGDFCLVPLDDKISVLEHSIGVLEDIHDALQVKRDSVNCLICDLADLDGKTHRLMMQIQLMVLALKKELPPDTPTTPTVPIAPWNVHIMAEGSRTLR</sequence>
<proteinExistence type="predicted"/>
<dbReference type="Proteomes" id="UP001287286">
    <property type="component" value="Unassembled WGS sequence"/>
</dbReference>
<protein>
    <submittedName>
        <fullName evidence="1">Uncharacterized protein</fullName>
    </submittedName>
</protein>